<dbReference type="PANTHER" id="PTHR13561">
    <property type="entry name" value="DNA REPLICATION REGULATOR DPB11-RELATED"/>
    <property type="match status" value="1"/>
</dbReference>
<dbReference type="Pfam" id="PF12738">
    <property type="entry name" value="PTCB-BRCT"/>
    <property type="match status" value="1"/>
</dbReference>
<organism evidence="4 5">
    <name type="scientific">Gnomoniopsis smithogilvyi</name>
    <dbReference type="NCBI Taxonomy" id="1191159"/>
    <lineage>
        <taxon>Eukaryota</taxon>
        <taxon>Fungi</taxon>
        <taxon>Dikarya</taxon>
        <taxon>Ascomycota</taxon>
        <taxon>Pezizomycotina</taxon>
        <taxon>Sordariomycetes</taxon>
        <taxon>Sordariomycetidae</taxon>
        <taxon>Diaporthales</taxon>
        <taxon>Gnomoniaceae</taxon>
        <taxon>Gnomoniopsis</taxon>
    </lineage>
</organism>
<dbReference type="AlphaFoldDB" id="A0A9W8YTP9"/>
<dbReference type="InterPro" id="IPR059215">
    <property type="entry name" value="BRCT2_TopBP1-like"/>
</dbReference>
<dbReference type="GO" id="GO:0006270">
    <property type="term" value="P:DNA replication initiation"/>
    <property type="evidence" value="ECO:0007669"/>
    <property type="project" value="TreeGrafter"/>
</dbReference>
<dbReference type="GO" id="GO:0016301">
    <property type="term" value="F:kinase activity"/>
    <property type="evidence" value="ECO:0007669"/>
    <property type="project" value="UniProtKB-KW"/>
</dbReference>
<gene>
    <name evidence="4" type="primary">DPB11</name>
    <name evidence="4" type="ORF">N0V93_005927</name>
</gene>
<dbReference type="Pfam" id="PF00533">
    <property type="entry name" value="BRCT"/>
    <property type="match status" value="2"/>
</dbReference>
<feature type="domain" description="BRCT" evidence="3">
    <location>
        <begin position="141"/>
        <end position="214"/>
    </location>
</feature>
<feature type="region of interest" description="Disordered" evidence="2">
    <location>
        <begin position="528"/>
        <end position="678"/>
    </location>
</feature>
<dbReference type="OrthoDB" id="251770at2759"/>
<evidence type="ECO:0000313" key="4">
    <source>
        <dbReference type="EMBL" id="KAJ4392302.1"/>
    </source>
</evidence>
<dbReference type="Proteomes" id="UP001140453">
    <property type="component" value="Unassembled WGS sequence"/>
</dbReference>
<feature type="region of interest" description="Disordered" evidence="2">
    <location>
        <begin position="729"/>
        <end position="885"/>
    </location>
</feature>
<feature type="compositionally biased region" description="Acidic residues" evidence="2">
    <location>
        <begin position="667"/>
        <end position="678"/>
    </location>
</feature>
<feature type="domain" description="BRCT" evidence="3">
    <location>
        <begin position="15"/>
        <end position="88"/>
    </location>
</feature>
<feature type="compositionally biased region" description="Polar residues" evidence="2">
    <location>
        <begin position="546"/>
        <end position="558"/>
    </location>
</feature>
<dbReference type="SMART" id="SM00292">
    <property type="entry name" value="BRCT"/>
    <property type="match status" value="4"/>
</dbReference>
<reference evidence="4" key="1">
    <citation type="submission" date="2022-10" db="EMBL/GenBank/DDBJ databases">
        <title>Tapping the CABI collections for fungal endophytes: first genome assemblies for Collariella, Neodidymelliopsis, Ascochyta clinopodiicola, Didymella pomorum, Didymosphaeria variabile, Neocosmospora piperis and Neocucurbitaria cava.</title>
        <authorList>
            <person name="Hill R."/>
        </authorList>
    </citation>
    <scope>NUCLEOTIDE SEQUENCE</scope>
    <source>
        <strain evidence="4">IMI 355082</strain>
    </source>
</reference>
<comment type="caution">
    <text evidence="4">The sequence shown here is derived from an EMBL/GenBank/DDBJ whole genome shotgun (WGS) entry which is preliminary data.</text>
</comment>
<feature type="compositionally biased region" description="Polar residues" evidence="2">
    <location>
        <begin position="585"/>
        <end position="642"/>
    </location>
</feature>
<dbReference type="CDD" id="cd17731">
    <property type="entry name" value="BRCT_TopBP1_rpt2_like"/>
    <property type="match status" value="1"/>
</dbReference>
<dbReference type="SUPFAM" id="SSF52113">
    <property type="entry name" value="BRCT domain"/>
    <property type="match status" value="3"/>
</dbReference>
<keyword evidence="5" id="KW-1185">Reference proteome</keyword>
<keyword evidence="4" id="KW-0808">Transferase</keyword>
<feature type="compositionally biased region" description="Polar residues" evidence="2">
    <location>
        <begin position="734"/>
        <end position="748"/>
    </location>
</feature>
<keyword evidence="1" id="KW-0677">Repeat</keyword>
<evidence type="ECO:0000256" key="1">
    <source>
        <dbReference type="ARBA" id="ARBA00022737"/>
    </source>
</evidence>
<name>A0A9W8YTP9_9PEZI</name>
<dbReference type="Gene3D" id="3.40.50.10190">
    <property type="entry name" value="BRCT domain"/>
    <property type="match status" value="4"/>
</dbReference>
<dbReference type="GO" id="GO:0007095">
    <property type="term" value="P:mitotic G2 DNA damage checkpoint signaling"/>
    <property type="evidence" value="ECO:0007669"/>
    <property type="project" value="TreeGrafter"/>
</dbReference>
<feature type="compositionally biased region" description="Basic and acidic residues" evidence="2">
    <location>
        <begin position="835"/>
        <end position="844"/>
    </location>
</feature>
<dbReference type="PROSITE" id="PS50172">
    <property type="entry name" value="BRCT"/>
    <property type="match status" value="3"/>
</dbReference>
<feature type="domain" description="BRCT" evidence="3">
    <location>
        <begin position="428"/>
        <end position="514"/>
    </location>
</feature>
<dbReference type="InterPro" id="IPR001357">
    <property type="entry name" value="BRCT_dom"/>
</dbReference>
<protein>
    <submittedName>
        <fullName evidence="4">Protein kinase activating protein dpb11</fullName>
    </submittedName>
</protein>
<dbReference type="GO" id="GO:0033314">
    <property type="term" value="P:mitotic DNA replication checkpoint signaling"/>
    <property type="evidence" value="ECO:0007669"/>
    <property type="project" value="TreeGrafter"/>
</dbReference>
<evidence type="ECO:0000259" key="3">
    <source>
        <dbReference type="PROSITE" id="PS50172"/>
    </source>
</evidence>
<dbReference type="PANTHER" id="PTHR13561:SF20">
    <property type="entry name" value="DNA TOPOISOMERASE 2-BINDING PROTEIN 1"/>
    <property type="match status" value="1"/>
</dbReference>
<dbReference type="CDD" id="cd18433">
    <property type="entry name" value="BRCT_Rad4_rpt3"/>
    <property type="match status" value="1"/>
</dbReference>
<accession>A0A9W8YTP9</accession>
<proteinExistence type="predicted"/>
<evidence type="ECO:0000256" key="2">
    <source>
        <dbReference type="SAM" id="MobiDB-lite"/>
    </source>
</evidence>
<dbReference type="EMBL" id="JAPEVB010000003">
    <property type="protein sequence ID" value="KAJ4392302.1"/>
    <property type="molecule type" value="Genomic_DNA"/>
</dbReference>
<keyword evidence="4" id="KW-0418">Kinase</keyword>
<dbReference type="InterPro" id="IPR036420">
    <property type="entry name" value="BRCT_dom_sf"/>
</dbReference>
<feature type="region of interest" description="Disordered" evidence="2">
    <location>
        <begin position="282"/>
        <end position="301"/>
    </location>
</feature>
<evidence type="ECO:0000313" key="5">
    <source>
        <dbReference type="Proteomes" id="UP001140453"/>
    </source>
</evidence>
<feature type="compositionally biased region" description="Low complexity" evidence="2">
    <location>
        <begin position="776"/>
        <end position="791"/>
    </location>
</feature>
<sequence length="885" mass="96794">MQSPPSSEWDEEFFDSSKPLQGVVVCCTSIPANERTNLGNKVVELGGQHEYDLTPKTTHLIVGEYDTTKYRHVAKSRPDIRPMAVGWIDAIRNLWVEDNPIDFRALEKKWMLKTFETGGGSLGQAGEVGETTKLLCCISGMDKEERDEWIEKIQANGGRYTGSLDKTATHLIIREPTGKKYLASMRWQQHIVVPEWVEDSIKRGMILDENCYSPHLPREEIGKGAWVKREIRRKSLGKRLREAAEAQVESGRRKLRKTASMKLNSQRDNMWGDILGQQASANQSGVSFQAEDPTQPLPSDSMLQKHVSVKDSLGEMNEGPAGIFSSCLFHISGFPRKHVEVLDTYITSRGGTLSSSLEGLNAQVSAWRRFIVVPQESSPTSHPPAADGVEIVTDFFIEKCIYRKGTAIPDSKAHVIGRPFPVFPIDDFDKLSICTSGFTELDLLHISKAVRQLGARYEERFTAQCSILVCTALGAVRKQKLDMAIAFGTPVVRADWLWECISRGKKLACEEFVFPELKSRLQKGLPNKALNRSKSVSDMNKRLTPKTLTGRTESTTRASLPGPDMSAFEDTPLADTDPPRPMSRSKLSSNDTSTKDSNLTSEFDTAPTHQAIPNSGSQQLPSRPVSRSASKALTEWSVNDINKANPKDQPASQPSRKPLARVRSEICDSEAGDDDGGLFDLTGDEDVALVQQRVTVEDPVEIEKRRLQYEKAEKDAAERKALSNKLTTLLEGTAGNNGSKSFDSNLSGAATDDNARSTSGIPPGRRKRGLIGRVISNASVASSGSQESSTGGLSGGGMARTHSAVMHHEDDSPGDEEPAAAAGPVATQIEYADPEAVKSKERLRSKMLGRSSVGAAATGAKSSSDQRLTMGALHDSAGGRSMRRR</sequence>